<dbReference type="InterPro" id="IPR036021">
    <property type="entry name" value="Tungsten_al_ferr_oxy-like_C"/>
</dbReference>
<dbReference type="GO" id="GO:0046872">
    <property type="term" value="F:metal ion binding"/>
    <property type="evidence" value="ECO:0007669"/>
    <property type="project" value="UniProtKB-KW"/>
</dbReference>
<gene>
    <name evidence="8" type="primary">ydhV_6</name>
    <name evidence="8" type="ORF">MOST_14200</name>
</gene>
<dbReference type="SUPFAM" id="SSF48310">
    <property type="entry name" value="Aldehyde ferredoxin oxidoreductase, C-terminal domains"/>
    <property type="match status" value="1"/>
</dbReference>
<reference evidence="8 9" key="1">
    <citation type="submission" date="2018-03" db="EMBL/GenBank/DDBJ databases">
        <title>Genome sequence of Moorella stamsii DSM 26217.</title>
        <authorList>
            <person name="Poehlein A."/>
            <person name="Daniel R."/>
        </authorList>
    </citation>
    <scope>NUCLEOTIDE SEQUENCE [LARGE SCALE GENOMIC DNA]</scope>
    <source>
        <strain evidence="9">DSM 26217</strain>
    </source>
</reference>
<dbReference type="InterPro" id="IPR036503">
    <property type="entry name" value="Ald_Fedxn_OxRdtase_N_sf"/>
</dbReference>
<dbReference type="Gene3D" id="1.10.569.10">
    <property type="entry name" value="Aldehyde Ferredoxin Oxidoreductase Protein, subunit A, domain 2"/>
    <property type="match status" value="1"/>
</dbReference>
<dbReference type="InterPro" id="IPR013984">
    <property type="entry name" value="Ald_Fedxn_OxRdtase_dom2"/>
</dbReference>
<keyword evidence="5" id="KW-0408">Iron</keyword>
<dbReference type="AlphaFoldDB" id="A0A9X7J508"/>
<dbReference type="PANTHER" id="PTHR30038">
    <property type="entry name" value="ALDEHYDE FERREDOXIN OXIDOREDUCTASE"/>
    <property type="match status" value="1"/>
</dbReference>
<sequence length="601" mass="66386">MAKFRPKILAVDLTTGKAEAIELPTGWAQDFIGGRGLGTRMLWERQPQGLDPLAPEAEIYILTGPLTGIAPGGSQSCLVFKSPLTEQTIGYSLTGGQWGTELRCAGYDGLVIRGVAEKPAWLLITDNGAEFRDAGNLWGCTTWETQVILKEEIKDPGARILCIGPAGEKQVRFASVQQEFFRAAARCGSGCVWGAKRLKAIVVRGTRPLAAVNPEDTFHVRREIEERLIASRQNHRRAYELVRWGSTVSLRAHAEKARLAVRNYREGAWEEIAQIDGLKYELRFRSRARSCFSCPLGCMQVGVIRGGPFDGKIVCPDFDSTATIGPGCQVNDLGAMVYLSRWADEQGLDATSLGNITGFVMECYEKGLLTLSDLEGIDLRWGNVSAILALWKKIVSREGIGALLAEGVKRAAAAIGKGAERFAMQVKGVEFPGFTPQGDPERALQYAVADRGPCHHYGGTIAEQNHRVWADSLTVCSWHRRLVPPEMYLQLLRAVTGWEVDINEWDIIAERMLLLARVYNLREGMIPLRDDVLPERVHQEPLTRGEKAGTVYPRARFLADRLAWYQRRGCDASGIPTPEHLDTLGLGFTIPVINDIFTDGV</sequence>
<keyword evidence="9" id="KW-1185">Reference proteome</keyword>
<comment type="caution">
    <text evidence="8">The sequence shown here is derived from an EMBL/GenBank/DDBJ whole genome shotgun (WGS) entry which is preliminary data.</text>
</comment>
<dbReference type="SMART" id="SM00790">
    <property type="entry name" value="AFOR_N"/>
    <property type="match status" value="1"/>
</dbReference>
<dbReference type="InterPro" id="IPR001203">
    <property type="entry name" value="OxRdtase_Ald_Fedxn_C"/>
</dbReference>
<evidence type="ECO:0000256" key="4">
    <source>
        <dbReference type="ARBA" id="ARBA00022723"/>
    </source>
</evidence>
<dbReference type="Gene3D" id="3.60.9.10">
    <property type="entry name" value="Aldehyde ferredoxin oxidoreductase, N-terminal domain"/>
    <property type="match status" value="1"/>
</dbReference>
<dbReference type="Proteomes" id="UP000239430">
    <property type="component" value="Unassembled WGS sequence"/>
</dbReference>
<evidence type="ECO:0000259" key="7">
    <source>
        <dbReference type="SMART" id="SM00790"/>
    </source>
</evidence>
<evidence type="ECO:0000313" key="9">
    <source>
        <dbReference type="Proteomes" id="UP000239430"/>
    </source>
</evidence>
<dbReference type="GO" id="GO:0051539">
    <property type="term" value="F:4 iron, 4 sulfur cluster binding"/>
    <property type="evidence" value="ECO:0007669"/>
    <property type="project" value="UniProtKB-KW"/>
</dbReference>
<dbReference type="GO" id="GO:0016625">
    <property type="term" value="F:oxidoreductase activity, acting on the aldehyde or oxo group of donors, iron-sulfur protein as acceptor"/>
    <property type="evidence" value="ECO:0007669"/>
    <property type="project" value="InterPro"/>
</dbReference>
<dbReference type="InterPro" id="IPR013983">
    <property type="entry name" value="Ald_Fedxn_OxRdtase_N"/>
</dbReference>
<dbReference type="EMBL" id="PVXL01000040">
    <property type="protein sequence ID" value="PRR73572.1"/>
    <property type="molecule type" value="Genomic_DNA"/>
</dbReference>
<protein>
    <submittedName>
        <fullName evidence="8">Oxidoreductase YdhV</fullName>
        <ecNumber evidence="8">1.-.-.-</ecNumber>
    </submittedName>
</protein>
<evidence type="ECO:0000256" key="5">
    <source>
        <dbReference type="ARBA" id="ARBA00023004"/>
    </source>
</evidence>
<dbReference type="RefSeq" id="WP_054938188.1">
    <property type="nucleotide sequence ID" value="NZ_PVXL01000040.1"/>
</dbReference>
<keyword evidence="8" id="KW-0560">Oxidoreductase</keyword>
<evidence type="ECO:0000256" key="1">
    <source>
        <dbReference type="ARBA" id="ARBA00001966"/>
    </source>
</evidence>
<dbReference type="PANTHER" id="PTHR30038:SF7">
    <property type="entry name" value="TUNGSTEN-CONTAINING GLYCERALDEHYDE-3-PHOSPHATE:FERREDOXIN OXIDOREDUCTASE"/>
    <property type="match status" value="1"/>
</dbReference>
<evidence type="ECO:0000256" key="6">
    <source>
        <dbReference type="ARBA" id="ARBA00023014"/>
    </source>
</evidence>
<keyword evidence="6" id="KW-0411">Iron-sulfur</keyword>
<feature type="domain" description="Aldehyde ferredoxin oxidoreductase N-terminal" evidence="7">
    <location>
        <begin position="4"/>
        <end position="207"/>
    </location>
</feature>
<accession>A0A9X7J508</accession>
<keyword evidence="3" id="KW-0004">4Fe-4S</keyword>
<dbReference type="Pfam" id="PF01314">
    <property type="entry name" value="AFOR_C"/>
    <property type="match status" value="1"/>
</dbReference>
<keyword evidence="4" id="KW-0479">Metal-binding</keyword>
<dbReference type="GO" id="GO:0009055">
    <property type="term" value="F:electron transfer activity"/>
    <property type="evidence" value="ECO:0007669"/>
    <property type="project" value="InterPro"/>
</dbReference>
<dbReference type="SUPFAM" id="SSF56228">
    <property type="entry name" value="Aldehyde ferredoxin oxidoreductase, N-terminal domain"/>
    <property type="match status" value="1"/>
</dbReference>
<organism evidence="8 9">
    <name type="scientific">Neomoorella stamsii</name>
    <dbReference type="NCBI Taxonomy" id="1266720"/>
    <lineage>
        <taxon>Bacteria</taxon>
        <taxon>Bacillati</taxon>
        <taxon>Bacillota</taxon>
        <taxon>Clostridia</taxon>
        <taxon>Neomoorellales</taxon>
        <taxon>Neomoorellaceae</taxon>
        <taxon>Neomoorella</taxon>
    </lineage>
</organism>
<name>A0A9X7J508_9FIRM</name>
<comment type="similarity">
    <text evidence="2">Belongs to the AOR/FOR family.</text>
</comment>
<evidence type="ECO:0000256" key="2">
    <source>
        <dbReference type="ARBA" id="ARBA00011032"/>
    </source>
</evidence>
<evidence type="ECO:0000313" key="8">
    <source>
        <dbReference type="EMBL" id="PRR73572.1"/>
    </source>
</evidence>
<evidence type="ECO:0000256" key="3">
    <source>
        <dbReference type="ARBA" id="ARBA00022485"/>
    </source>
</evidence>
<dbReference type="InterPro" id="IPR051919">
    <property type="entry name" value="W-dependent_AOR"/>
</dbReference>
<comment type="cofactor">
    <cofactor evidence="1">
        <name>[4Fe-4S] cluster</name>
        <dbReference type="ChEBI" id="CHEBI:49883"/>
    </cofactor>
</comment>
<dbReference type="EC" id="1.-.-.-" evidence="8"/>
<dbReference type="Pfam" id="PF02730">
    <property type="entry name" value="AFOR_N"/>
    <property type="match status" value="1"/>
</dbReference>
<proteinExistence type="inferred from homology"/>